<feature type="transmembrane region" description="Helical" evidence="1">
    <location>
        <begin position="81"/>
        <end position="101"/>
    </location>
</feature>
<keyword evidence="1" id="KW-0812">Transmembrane</keyword>
<reference evidence="2 3" key="1">
    <citation type="journal article" date="2015" name="Genome Announc.">
        <title>Expanding the biotechnology potential of lactobacilli through comparative genomics of 213 strains and associated genera.</title>
        <authorList>
            <person name="Sun Z."/>
            <person name="Harris H.M."/>
            <person name="McCann A."/>
            <person name="Guo C."/>
            <person name="Argimon S."/>
            <person name="Zhang W."/>
            <person name="Yang X."/>
            <person name="Jeffery I.B."/>
            <person name="Cooney J.C."/>
            <person name="Kagawa T.F."/>
            <person name="Liu W."/>
            <person name="Song Y."/>
            <person name="Salvetti E."/>
            <person name="Wrobel A."/>
            <person name="Rasinkangas P."/>
            <person name="Parkhill J."/>
            <person name="Rea M.C."/>
            <person name="O'Sullivan O."/>
            <person name="Ritari J."/>
            <person name="Douillard F.P."/>
            <person name="Paul Ross R."/>
            <person name="Yang R."/>
            <person name="Briner A.E."/>
            <person name="Felis G.E."/>
            <person name="de Vos W.M."/>
            <person name="Barrangou R."/>
            <person name="Klaenhammer T.R."/>
            <person name="Caufield P.W."/>
            <person name="Cui Y."/>
            <person name="Zhang H."/>
            <person name="O'Toole P.W."/>
        </authorList>
    </citation>
    <scope>NUCLEOTIDE SEQUENCE [LARGE SCALE GENOMIC DNA]</scope>
    <source>
        <strain evidence="2 3">DSM 19909</strain>
    </source>
</reference>
<keyword evidence="1" id="KW-1133">Transmembrane helix</keyword>
<dbReference type="AlphaFoldDB" id="A0A0R1LNK7"/>
<sequence>MLKNRFSVIYIIVLLIGITYLSLPGIFQSNEFANGLFNIDPVEVIGLAVIAWLVTTLAWTFLLIVRSLLHRPAMALPRLQQLRWPLILTIIVLGISGFNFYNNEVRSQNSGMHQLDTLLRGQDDKQLREITRGDSKCLSELKRGRDVEVVDRLAAKSSQVSFLSTLYLQNRRQTSVVLTLQAHRFGPFELLVNYRLNRVTMAD</sequence>
<keyword evidence="1" id="KW-0472">Membrane</keyword>
<evidence type="ECO:0000313" key="3">
    <source>
        <dbReference type="Proteomes" id="UP000051160"/>
    </source>
</evidence>
<evidence type="ECO:0000256" key="1">
    <source>
        <dbReference type="SAM" id="Phobius"/>
    </source>
</evidence>
<dbReference type="EMBL" id="AZEE01000029">
    <property type="protein sequence ID" value="KRK97470.1"/>
    <property type="molecule type" value="Genomic_DNA"/>
</dbReference>
<feature type="transmembrane region" description="Helical" evidence="1">
    <location>
        <begin position="47"/>
        <end position="69"/>
    </location>
</feature>
<keyword evidence="3" id="KW-1185">Reference proteome</keyword>
<protein>
    <submittedName>
        <fullName evidence="2">Uncharacterized protein</fullName>
    </submittedName>
</protein>
<dbReference type="Proteomes" id="UP000051160">
    <property type="component" value="Unassembled WGS sequence"/>
</dbReference>
<gene>
    <name evidence="2" type="ORF">FD04_GL001498</name>
</gene>
<accession>A0A0R1LNK7</accession>
<organism evidence="2 3">
    <name type="scientific">Secundilactobacillus odoratitofui DSM 19909 = JCM 15043</name>
    <dbReference type="NCBI Taxonomy" id="1423776"/>
    <lineage>
        <taxon>Bacteria</taxon>
        <taxon>Bacillati</taxon>
        <taxon>Bacillota</taxon>
        <taxon>Bacilli</taxon>
        <taxon>Lactobacillales</taxon>
        <taxon>Lactobacillaceae</taxon>
        <taxon>Secundilactobacillus</taxon>
    </lineage>
</organism>
<evidence type="ECO:0000313" key="2">
    <source>
        <dbReference type="EMBL" id="KRK97470.1"/>
    </source>
</evidence>
<proteinExistence type="predicted"/>
<dbReference type="RefSeq" id="WP_054700250.1">
    <property type="nucleotide sequence ID" value="NZ_BBFJ01000003.1"/>
</dbReference>
<feature type="transmembrane region" description="Helical" evidence="1">
    <location>
        <begin position="7"/>
        <end position="27"/>
    </location>
</feature>
<comment type="caution">
    <text evidence="2">The sequence shown here is derived from an EMBL/GenBank/DDBJ whole genome shotgun (WGS) entry which is preliminary data.</text>
</comment>
<name>A0A0R1LNK7_9LACO</name>
<dbReference type="PATRIC" id="fig|1423776.4.peg.1516"/>